<feature type="domain" description="Nucleoside phosphorylase" evidence="3">
    <location>
        <begin position="15"/>
        <end position="128"/>
    </location>
</feature>
<dbReference type="InterPro" id="IPR011990">
    <property type="entry name" value="TPR-like_helical_dom_sf"/>
</dbReference>
<dbReference type="GO" id="GO:0009116">
    <property type="term" value="P:nucleoside metabolic process"/>
    <property type="evidence" value="ECO:0007669"/>
    <property type="project" value="InterPro"/>
</dbReference>
<keyword evidence="6" id="KW-1185">Reference proteome</keyword>
<dbReference type="eggNOG" id="KOG1840">
    <property type="taxonomic scope" value="Eukaryota"/>
</dbReference>
<evidence type="ECO:0000256" key="1">
    <source>
        <dbReference type="SAM" id="SignalP"/>
    </source>
</evidence>
<reference evidence="5" key="5">
    <citation type="submission" date="2018-04" db="UniProtKB">
        <authorList>
            <consortium name="EnsemblFungi"/>
        </authorList>
    </citation>
    <scope>IDENTIFICATION</scope>
    <source>
        <strain evidence="5">R3-111a-1</strain>
    </source>
</reference>
<reference evidence="4" key="3">
    <citation type="submission" date="2010-09" db="EMBL/GenBank/DDBJ databases">
        <title>Annotation of Gaeumannomyces graminis var. tritici R3-111a-1.</title>
        <authorList>
            <consortium name="The Broad Institute Genome Sequencing Platform"/>
            <person name="Ma L.-J."/>
            <person name="Dead R."/>
            <person name="Young S.K."/>
            <person name="Zeng Q."/>
            <person name="Gargeya S."/>
            <person name="Fitzgerald M."/>
            <person name="Haas B."/>
            <person name="Abouelleil A."/>
            <person name="Alvarado L."/>
            <person name="Arachchi H.M."/>
            <person name="Berlin A."/>
            <person name="Brown A."/>
            <person name="Chapman S.B."/>
            <person name="Chen Z."/>
            <person name="Dunbar C."/>
            <person name="Freedman E."/>
            <person name="Gearin G."/>
            <person name="Gellesch M."/>
            <person name="Goldberg J."/>
            <person name="Griggs A."/>
            <person name="Gujja S."/>
            <person name="Heiman D."/>
            <person name="Howarth C."/>
            <person name="Larson L."/>
            <person name="Lui A."/>
            <person name="MacDonald P.J.P."/>
            <person name="Mehta T."/>
            <person name="Montmayeur A."/>
            <person name="Murphy C."/>
            <person name="Neiman D."/>
            <person name="Pearson M."/>
            <person name="Priest M."/>
            <person name="Roberts A."/>
            <person name="Saif S."/>
            <person name="Shea T."/>
            <person name="Shenoy N."/>
            <person name="Sisk P."/>
            <person name="Stolte C."/>
            <person name="Sykes S."/>
            <person name="Yandava C."/>
            <person name="Wortman J."/>
            <person name="Nusbaum C."/>
            <person name="Birren B."/>
        </authorList>
    </citation>
    <scope>NUCLEOTIDE SEQUENCE</scope>
    <source>
        <strain evidence="4">R3-111a-1</strain>
    </source>
</reference>
<dbReference type="InterPro" id="IPR002182">
    <property type="entry name" value="NB-ARC"/>
</dbReference>
<feature type="signal peptide" evidence="1">
    <location>
        <begin position="1"/>
        <end position="27"/>
    </location>
</feature>
<dbReference type="Pfam" id="PF01048">
    <property type="entry name" value="PNP_UDP_1"/>
    <property type="match status" value="1"/>
</dbReference>
<gene>
    <name evidence="5" type="primary">20354048</name>
    <name evidence="4" type="ORF">GGTG_13590</name>
</gene>
<dbReference type="SUPFAM" id="SSF48452">
    <property type="entry name" value="TPR-like"/>
    <property type="match status" value="1"/>
</dbReference>
<dbReference type="SUPFAM" id="SSF52540">
    <property type="entry name" value="P-loop containing nucleoside triphosphate hydrolases"/>
    <property type="match status" value="1"/>
</dbReference>
<dbReference type="SUPFAM" id="SSF53167">
    <property type="entry name" value="Purine and uridine phosphorylases"/>
    <property type="match status" value="1"/>
</dbReference>
<proteinExistence type="predicted"/>
<dbReference type="VEuPathDB" id="FungiDB:GGTG_13590"/>
<dbReference type="GO" id="GO:0043531">
    <property type="term" value="F:ADP binding"/>
    <property type="evidence" value="ECO:0007669"/>
    <property type="project" value="InterPro"/>
</dbReference>
<evidence type="ECO:0000313" key="5">
    <source>
        <dbReference type="EnsemblFungi" id="EJT68837"/>
    </source>
</evidence>
<dbReference type="GO" id="GO:0003824">
    <property type="term" value="F:catalytic activity"/>
    <property type="evidence" value="ECO:0007669"/>
    <property type="project" value="InterPro"/>
</dbReference>
<dbReference type="RefSeq" id="XP_009229767.1">
    <property type="nucleotide sequence ID" value="XM_009231503.1"/>
</dbReference>
<dbReference type="STRING" id="644352.J3PJA9"/>
<protein>
    <recommendedName>
        <fullName evidence="7">Nucleoside phosphorylase domain-containing protein</fullName>
    </recommendedName>
</protein>
<dbReference type="Proteomes" id="UP000006039">
    <property type="component" value="Unassembled WGS sequence"/>
</dbReference>
<name>J3PJA9_GAET3</name>
<dbReference type="Gene3D" id="3.40.50.300">
    <property type="entry name" value="P-loop containing nucleotide triphosphate hydrolases"/>
    <property type="match status" value="1"/>
</dbReference>
<dbReference type="Pfam" id="PF00931">
    <property type="entry name" value="NB-ARC"/>
    <property type="match status" value="1"/>
</dbReference>
<dbReference type="OrthoDB" id="5086500at2759"/>
<dbReference type="GeneID" id="20354048"/>
<reference evidence="6" key="1">
    <citation type="submission" date="2010-07" db="EMBL/GenBank/DDBJ databases">
        <title>The genome sequence of Gaeumannomyces graminis var. tritici strain R3-111a-1.</title>
        <authorList>
            <consortium name="The Broad Institute Genome Sequencing Platform"/>
            <person name="Ma L.-J."/>
            <person name="Dead R."/>
            <person name="Young S."/>
            <person name="Zeng Q."/>
            <person name="Koehrsen M."/>
            <person name="Alvarado L."/>
            <person name="Berlin A."/>
            <person name="Chapman S.B."/>
            <person name="Chen Z."/>
            <person name="Freedman E."/>
            <person name="Gellesch M."/>
            <person name="Goldberg J."/>
            <person name="Griggs A."/>
            <person name="Gujja S."/>
            <person name="Heilman E.R."/>
            <person name="Heiman D."/>
            <person name="Hepburn T."/>
            <person name="Howarth C."/>
            <person name="Jen D."/>
            <person name="Larson L."/>
            <person name="Mehta T."/>
            <person name="Neiman D."/>
            <person name="Pearson M."/>
            <person name="Roberts A."/>
            <person name="Saif S."/>
            <person name="Shea T."/>
            <person name="Shenoy N."/>
            <person name="Sisk P."/>
            <person name="Stolte C."/>
            <person name="Sykes S."/>
            <person name="Walk T."/>
            <person name="White J."/>
            <person name="Yandava C."/>
            <person name="Haas B."/>
            <person name="Nusbaum C."/>
            <person name="Birren B."/>
        </authorList>
    </citation>
    <scope>NUCLEOTIDE SEQUENCE [LARGE SCALE GENOMIC DNA]</scope>
    <source>
        <strain evidence="6">R3-111a-1</strain>
    </source>
</reference>
<dbReference type="AlphaFoldDB" id="J3PJA9"/>
<dbReference type="Gene3D" id="3.40.50.1580">
    <property type="entry name" value="Nucleoside phosphorylase domain"/>
    <property type="match status" value="1"/>
</dbReference>
<reference evidence="5" key="4">
    <citation type="journal article" date="2015" name="G3 (Bethesda)">
        <title>Genome sequences of three phytopathogenic species of the Magnaporthaceae family of fungi.</title>
        <authorList>
            <person name="Okagaki L.H."/>
            <person name="Nunes C.C."/>
            <person name="Sailsbery J."/>
            <person name="Clay B."/>
            <person name="Brown D."/>
            <person name="John T."/>
            <person name="Oh Y."/>
            <person name="Young N."/>
            <person name="Fitzgerald M."/>
            <person name="Haas B.J."/>
            <person name="Zeng Q."/>
            <person name="Young S."/>
            <person name="Adiconis X."/>
            <person name="Fan L."/>
            <person name="Levin J.Z."/>
            <person name="Mitchell T.K."/>
            <person name="Okubara P.A."/>
            <person name="Farman M.L."/>
            <person name="Kohn L.M."/>
            <person name="Birren B."/>
            <person name="Ma L.-J."/>
            <person name="Dean R.A."/>
        </authorList>
    </citation>
    <scope>NUCLEOTIDE SEQUENCE</scope>
    <source>
        <strain evidence="5">R3-111a-1</strain>
    </source>
</reference>
<evidence type="ECO:0008006" key="7">
    <source>
        <dbReference type="Google" id="ProtNLM"/>
    </source>
</evidence>
<dbReference type="PANTHER" id="PTHR46082">
    <property type="entry name" value="ATP/GTP-BINDING PROTEIN-RELATED"/>
    <property type="match status" value="1"/>
</dbReference>
<organism evidence="4">
    <name type="scientific">Gaeumannomyces tritici (strain R3-111a-1)</name>
    <name type="common">Wheat and barley take-all root rot fungus</name>
    <name type="synonym">Gaeumannomyces graminis var. tritici</name>
    <dbReference type="NCBI Taxonomy" id="644352"/>
    <lineage>
        <taxon>Eukaryota</taxon>
        <taxon>Fungi</taxon>
        <taxon>Dikarya</taxon>
        <taxon>Ascomycota</taxon>
        <taxon>Pezizomycotina</taxon>
        <taxon>Sordariomycetes</taxon>
        <taxon>Sordariomycetidae</taxon>
        <taxon>Magnaporthales</taxon>
        <taxon>Magnaporthaceae</taxon>
        <taxon>Gaeumannomyces</taxon>
    </lineage>
</organism>
<dbReference type="EnsemblFungi" id="EJT68837">
    <property type="protein sequence ID" value="EJT68837"/>
    <property type="gene ID" value="GGTG_13590"/>
</dbReference>
<accession>J3PJA9</accession>
<feature type="chain" id="PRO_5015095417" description="Nucleoside phosphorylase domain-containing protein" evidence="1">
    <location>
        <begin position="28"/>
        <end position="979"/>
    </location>
</feature>
<dbReference type="Gene3D" id="1.25.40.10">
    <property type="entry name" value="Tetratricopeptide repeat domain"/>
    <property type="match status" value="1"/>
</dbReference>
<evidence type="ECO:0000259" key="3">
    <source>
        <dbReference type="Pfam" id="PF01048"/>
    </source>
</evidence>
<sequence>MDLPSRPPNRGGFHIAIICALILESNAVDLLFDEIHDGGYGRASGDNNTYTTGRIGNHAVVLIVLPNMGKEAAAAASAHMLSSFPNIKLALIVGICGGLPHINGEKSFLGDVVISKSIVNYDFGRQHPDKFVVKSSIDDSLGRASKDIRGLLNFFEREHDLAVLQSKAVANLDRLQAAAVAKGRKAKYTMPPDDTDKLFPPDYQHAHRNKECDACAAHSMRFCEEASILSCGAAGCNLTLYRPRENRQHERPAELISKIFIGKVASGNAVMKSGHHRDKIAEDHKVIAFEMEGAGAWDEVPCIVVKGICDYADSHKNKEWQDFAAATAASVAVGILAKYEVAGAATHDYHKVVDTHSYIPLSKNTYFVGRDGILSKLEKKLFGEDGPQRVALVGLGGIGKTQVALQLAYSTWENKSGWSVLWVVALSMASFEQACVDILRKLRIPFGEGEGAKDTFHRHFSSATAGKWLLIVDNADDWDIVFGQGDEGGINDYLPQSSGSRILFTTRSRKVATSVVRNNIVDLLKMSRGEAREFLGKSLAETNLPPENTIDEFLKELAHLPLAITQAAAYMNENQVSIAEYLRIFRNTDRDRVELLAAKFTDNTRYKETQTVVATTWIISFEQIHRINADAAKLLSFAAYVEPKAIPRSMLPSVGTEQRMTAAIGLLCGYAFLGKRGDSGMFDMHSLVHLAIREWVKGKGDAEKTTEDALAQMAEVFPSDEWENRERWRQYMPHALKMVQTDGTARGGESEAINRLRFWAGRCLQMDGRIREAVDLLEHVVAIRKKTLSEEHPDRLASQHVLAGAYQANGQVKKAVDLLEHVVAVRRRTLLEEHRSRLASQHELAAAYQADGQIKKTVDLLEHVVAVRGRTLSKEHPSRLASQHELARAYQANGQVKKAVDLLEYVVAVQGRTLSEEHPDRLASQHELAAAYQANGQVKKAVDLLEYVVAVEGRTLSEGHPDRLASQHALARVREAFSE</sequence>
<dbReference type="InterPro" id="IPR027417">
    <property type="entry name" value="P-loop_NTPase"/>
</dbReference>
<dbReference type="InterPro" id="IPR035994">
    <property type="entry name" value="Nucleoside_phosphorylase_sf"/>
</dbReference>
<dbReference type="InterPro" id="IPR053137">
    <property type="entry name" value="NLR-like"/>
</dbReference>
<feature type="domain" description="NB-ARC" evidence="2">
    <location>
        <begin position="374"/>
        <end position="518"/>
    </location>
</feature>
<dbReference type="HOGENOM" id="CLU_000288_125_3_1"/>
<dbReference type="Pfam" id="PF13424">
    <property type="entry name" value="TPR_12"/>
    <property type="match status" value="2"/>
</dbReference>
<evidence type="ECO:0000259" key="2">
    <source>
        <dbReference type="Pfam" id="PF00931"/>
    </source>
</evidence>
<evidence type="ECO:0000313" key="4">
    <source>
        <dbReference type="EMBL" id="EJT68837.1"/>
    </source>
</evidence>
<evidence type="ECO:0000313" key="6">
    <source>
        <dbReference type="Proteomes" id="UP000006039"/>
    </source>
</evidence>
<dbReference type="EMBL" id="GL385413">
    <property type="protein sequence ID" value="EJT68837.1"/>
    <property type="molecule type" value="Genomic_DNA"/>
</dbReference>
<dbReference type="PANTHER" id="PTHR46082:SF6">
    <property type="entry name" value="AAA+ ATPASE DOMAIN-CONTAINING PROTEIN-RELATED"/>
    <property type="match status" value="1"/>
</dbReference>
<reference evidence="4" key="2">
    <citation type="submission" date="2010-07" db="EMBL/GenBank/DDBJ databases">
        <authorList>
            <consortium name="The Broad Institute Genome Sequencing Platform"/>
            <consortium name="Broad Institute Genome Sequencing Center for Infectious Disease"/>
            <person name="Ma L.-J."/>
            <person name="Dead R."/>
            <person name="Young S."/>
            <person name="Zeng Q."/>
            <person name="Koehrsen M."/>
            <person name="Alvarado L."/>
            <person name="Berlin A."/>
            <person name="Chapman S.B."/>
            <person name="Chen Z."/>
            <person name="Freedman E."/>
            <person name="Gellesch M."/>
            <person name="Goldberg J."/>
            <person name="Griggs A."/>
            <person name="Gujja S."/>
            <person name="Heilman E.R."/>
            <person name="Heiman D."/>
            <person name="Hepburn T."/>
            <person name="Howarth C."/>
            <person name="Jen D."/>
            <person name="Larson L."/>
            <person name="Mehta T."/>
            <person name="Neiman D."/>
            <person name="Pearson M."/>
            <person name="Roberts A."/>
            <person name="Saif S."/>
            <person name="Shea T."/>
            <person name="Shenoy N."/>
            <person name="Sisk P."/>
            <person name="Stolte C."/>
            <person name="Sykes S."/>
            <person name="Walk T."/>
            <person name="White J."/>
            <person name="Yandava C."/>
            <person name="Haas B."/>
            <person name="Nusbaum C."/>
            <person name="Birren B."/>
        </authorList>
    </citation>
    <scope>NUCLEOTIDE SEQUENCE</scope>
    <source>
        <strain evidence="4">R3-111a-1</strain>
    </source>
</reference>
<keyword evidence="1" id="KW-0732">Signal</keyword>
<dbReference type="Pfam" id="PF13374">
    <property type="entry name" value="TPR_10"/>
    <property type="match status" value="1"/>
</dbReference>
<dbReference type="InterPro" id="IPR000845">
    <property type="entry name" value="Nucleoside_phosphorylase_d"/>
</dbReference>